<evidence type="ECO:0000313" key="1">
    <source>
        <dbReference type="EMBL" id="MBO2459365.1"/>
    </source>
</evidence>
<gene>
    <name evidence="1" type="ORF">J4709_17435</name>
</gene>
<protein>
    <submittedName>
        <fullName evidence="1">Uncharacterized protein</fullName>
    </submittedName>
</protein>
<proteinExistence type="predicted"/>
<comment type="caution">
    <text evidence="1">The sequence shown here is derived from an EMBL/GenBank/DDBJ whole genome shotgun (WGS) entry which is preliminary data.</text>
</comment>
<accession>A0ABS3RRI4</accession>
<sequence length="54" mass="5977">MKAYEPRHARPEPEPEPVNVCPFCEDHPGFDDPVSGTECRLCGGKGWLPLQPAD</sequence>
<dbReference type="RefSeq" id="WP_208241948.1">
    <property type="nucleotide sequence ID" value="NZ_JAGEPF010000010.1"/>
</dbReference>
<name>A0ABS3RRI4_9ACTN</name>
<organism evidence="1 2">
    <name type="scientific">Actinomadura violacea</name>
    <dbReference type="NCBI Taxonomy" id="2819934"/>
    <lineage>
        <taxon>Bacteria</taxon>
        <taxon>Bacillati</taxon>
        <taxon>Actinomycetota</taxon>
        <taxon>Actinomycetes</taxon>
        <taxon>Streptosporangiales</taxon>
        <taxon>Thermomonosporaceae</taxon>
        <taxon>Actinomadura</taxon>
    </lineage>
</organism>
<reference evidence="1 2" key="1">
    <citation type="submission" date="2021-03" db="EMBL/GenBank/DDBJ databases">
        <title>Actinomadura violae sp. nov., isolated from lichen in Thailand.</title>
        <authorList>
            <person name="Kanchanasin P."/>
            <person name="Saeng-In P."/>
            <person name="Phongsopitanun W."/>
            <person name="Yuki M."/>
            <person name="Kudo T."/>
            <person name="Ohkuma M."/>
            <person name="Tanasupawat S."/>
        </authorList>
    </citation>
    <scope>NUCLEOTIDE SEQUENCE [LARGE SCALE GENOMIC DNA]</scope>
    <source>
        <strain evidence="1 2">LCR2-06</strain>
    </source>
</reference>
<keyword evidence="2" id="KW-1185">Reference proteome</keyword>
<evidence type="ECO:0000313" key="2">
    <source>
        <dbReference type="Proteomes" id="UP000680206"/>
    </source>
</evidence>
<dbReference type="Proteomes" id="UP000680206">
    <property type="component" value="Unassembled WGS sequence"/>
</dbReference>
<dbReference type="EMBL" id="JAGEPF010000010">
    <property type="protein sequence ID" value="MBO2459365.1"/>
    <property type="molecule type" value="Genomic_DNA"/>
</dbReference>